<reference evidence="4 5" key="1">
    <citation type="journal article" date="2011" name="Nat. Biotechnol.">
        <title>Comparative genomic analysis of the thermophilic biomass-degrading fungi Myceliophthora thermophila and Thielavia terrestris.</title>
        <authorList>
            <person name="Berka R.M."/>
            <person name="Grigoriev I.V."/>
            <person name="Otillar R."/>
            <person name="Salamov A."/>
            <person name="Grimwood J."/>
            <person name="Reid I."/>
            <person name="Ishmael N."/>
            <person name="John T."/>
            <person name="Darmond C."/>
            <person name="Moisan M.-C."/>
            <person name="Henrissat B."/>
            <person name="Coutinho P.M."/>
            <person name="Lombard V."/>
            <person name="Natvig D.O."/>
            <person name="Lindquist E."/>
            <person name="Schmutz J."/>
            <person name="Lucas S."/>
            <person name="Harris P."/>
            <person name="Powlowski J."/>
            <person name="Bellemare A."/>
            <person name="Taylor D."/>
            <person name="Butler G."/>
            <person name="de Vries R.P."/>
            <person name="Allijn I.E."/>
            <person name="van den Brink J."/>
            <person name="Ushinsky S."/>
            <person name="Storms R."/>
            <person name="Powell A.J."/>
            <person name="Paulsen I.T."/>
            <person name="Elbourne L.D.H."/>
            <person name="Baker S.E."/>
            <person name="Magnuson J."/>
            <person name="LaBoissiere S."/>
            <person name="Clutterbuck A.J."/>
            <person name="Martinez D."/>
            <person name="Wogulis M."/>
            <person name="de Leon A.L."/>
            <person name="Rey M.W."/>
            <person name="Tsang A."/>
        </authorList>
    </citation>
    <scope>NUCLEOTIDE SEQUENCE [LARGE SCALE GENOMIC DNA]</scope>
    <source>
        <strain evidence="5">ATCC 38088 / NRRL 8126</strain>
    </source>
</reference>
<evidence type="ECO:0000313" key="5">
    <source>
        <dbReference type="Proteomes" id="UP000008181"/>
    </source>
</evidence>
<dbReference type="EMBL" id="CP003013">
    <property type="protein sequence ID" value="AEO70630.1"/>
    <property type="molecule type" value="Genomic_DNA"/>
</dbReference>
<name>G2RCN4_THETT</name>
<evidence type="ECO:0000256" key="1">
    <source>
        <dbReference type="SAM" id="MobiDB-lite"/>
    </source>
</evidence>
<keyword evidence="2" id="KW-0812">Transmembrane</keyword>
<dbReference type="KEGG" id="ttt:THITE_2147420"/>
<keyword evidence="5" id="KW-1185">Reference proteome</keyword>
<evidence type="ECO:0008006" key="6">
    <source>
        <dbReference type="Google" id="ProtNLM"/>
    </source>
</evidence>
<evidence type="ECO:0000256" key="3">
    <source>
        <dbReference type="SAM" id="SignalP"/>
    </source>
</evidence>
<keyword evidence="3" id="KW-0732">Signal</keyword>
<feature type="compositionally biased region" description="Low complexity" evidence="1">
    <location>
        <begin position="152"/>
        <end position="196"/>
    </location>
</feature>
<organism evidence="4 5">
    <name type="scientific">Thermothielavioides terrestris (strain ATCC 38088 / NRRL 8126)</name>
    <name type="common">Thielavia terrestris</name>
    <dbReference type="NCBI Taxonomy" id="578455"/>
    <lineage>
        <taxon>Eukaryota</taxon>
        <taxon>Fungi</taxon>
        <taxon>Dikarya</taxon>
        <taxon>Ascomycota</taxon>
        <taxon>Pezizomycotina</taxon>
        <taxon>Sordariomycetes</taxon>
        <taxon>Sordariomycetidae</taxon>
        <taxon>Sordariales</taxon>
        <taxon>Chaetomiaceae</taxon>
        <taxon>Thermothielavioides</taxon>
        <taxon>Thermothielavioides terrestris</taxon>
    </lineage>
</organism>
<feature type="region of interest" description="Disordered" evidence="1">
    <location>
        <begin position="152"/>
        <end position="218"/>
    </location>
</feature>
<proteinExistence type="predicted"/>
<feature type="transmembrane region" description="Helical" evidence="2">
    <location>
        <begin position="221"/>
        <end position="243"/>
    </location>
</feature>
<feature type="region of interest" description="Disordered" evidence="1">
    <location>
        <begin position="248"/>
        <end position="285"/>
    </location>
</feature>
<sequence>MSSSVIVRLATFTTALMSPVHVTALALVTAAPAFPTPHRFLGRDVSTILSTCGFLNGDPSRPWVAPAGYDCRVDTQHGIWGFCPTTVISATDCGLGAFCFDAGPCSDTPDQTMYSTATLIFGPDQSYDYVDCARTAGTATYFVSPRDAATAASTLSPPTSAGQLSSSSASPESTVSSPARSTAASTSLASAAASGSRNTDSSANQPAETGANGSSNNTPAIVGGVIGGLALIVFCVIAVVYILRRHSSAPQQSVQHTPGRISPGADVKSPAAGWGPTELPAGGERTPAELAAYNSNLAPTVLSVELPAGYGR</sequence>
<evidence type="ECO:0000313" key="4">
    <source>
        <dbReference type="EMBL" id="AEO70630.1"/>
    </source>
</evidence>
<dbReference type="Proteomes" id="UP000008181">
    <property type="component" value="Chromosome 5"/>
</dbReference>
<evidence type="ECO:0000256" key="2">
    <source>
        <dbReference type="SAM" id="Phobius"/>
    </source>
</evidence>
<dbReference type="RefSeq" id="XP_003656966.1">
    <property type="nucleotide sequence ID" value="XM_003656918.1"/>
</dbReference>
<dbReference type="eggNOG" id="ENOG502SS51">
    <property type="taxonomic scope" value="Eukaryota"/>
</dbReference>
<protein>
    <recommendedName>
        <fullName evidence="6">Mid2 domain-containing protein</fullName>
    </recommendedName>
</protein>
<dbReference type="CDD" id="cd12087">
    <property type="entry name" value="TM_EGFR-like"/>
    <property type="match status" value="1"/>
</dbReference>
<dbReference type="AlphaFoldDB" id="G2RCN4"/>
<feature type="signal peptide" evidence="3">
    <location>
        <begin position="1"/>
        <end position="24"/>
    </location>
</feature>
<keyword evidence="2" id="KW-0472">Membrane</keyword>
<feature type="chain" id="PRO_5003436482" description="Mid2 domain-containing protein" evidence="3">
    <location>
        <begin position="25"/>
        <end position="312"/>
    </location>
</feature>
<keyword evidence="2" id="KW-1133">Transmembrane helix</keyword>
<dbReference type="OrthoDB" id="3547571at2759"/>
<feature type="compositionally biased region" description="Polar residues" evidence="1">
    <location>
        <begin position="197"/>
        <end position="218"/>
    </location>
</feature>
<dbReference type="GeneID" id="11519549"/>
<gene>
    <name evidence="4" type="ORF">THITE_2147420</name>
</gene>
<dbReference type="HOGENOM" id="CLU_054422_0_0_1"/>
<accession>G2RCN4</accession>